<name>A0A858PZB2_9RICK</name>
<gene>
    <name evidence="1" type="ORF">ANPL_04600</name>
</gene>
<protein>
    <submittedName>
        <fullName evidence="1">Uncharacterized protein</fullName>
    </submittedName>
</protein>
<dbReference type="Proteomes" id="UP000500930">
    <property type="component" value="Chromosome"/>
</dbReference>
<reference evidence="1 2" key="1">
    <citation type="journal article" date="2020" name="Pathogens">
        <title>First Whole Genome Sequence of Anaplasma platys, an Obligate Intracellular Rickettsial Pathogen of Dogs.</title>
        <authorList>
            <person name="Llanes A."/>
            <person name="Rajeev S."/>
        </authorList>
    </citation>
    <scope>NUCLEOTIDE SEQUENCE [LARGE SCALE GENOMIC DNA]</scope>
    <source>
        <strain evidence="1 2">S3</strain>
    </source>
</reference>
<dbReference type="KEGG" id="aplt:ANPL_04600"/>
<proteinExistence type="predicted"/>
<dbReference type="AlphaFoldDB" id="A0A858PZB2"/>
<accession>A0A858PZB2</accession>
<dbReference type="EMBL" id="CP046391">
    <property type="protein sequence ID" value="QJC27963.1"/>
    <property type="molecule type" value="Genomic_DNA"/>
</dbReference>
<organism evidence="1 2">
    <name type="scientific">Anaplasma platys</name>
    <dbReference type="NCBI Taxonomy" id="949"/>
    <lineage>
        <taxon>Bacteria</taxon>
        <taxon>Pseudomonadati</taxon>
        <taxon>Pseudomonadota</taxon>
        <taxon>Alphaproteobacteria</taxon>
        <taxon>Rickettsiales</taxon>
        <taxon>Anaplasmataceae</taxon>
        <taxon>Anaplasma</taxon>
    </lineage>
</organism>
<evidence type="ECO:0000313" key="1">
    <source>
        <dbReference type="EMBL" id="QJC27963.1"/>
    </source>
</evidence>
<evidence type="ECO:0000313" key="2">
    <source>
        <dbReference type="Proteomes" id="UP000500930"/>
    </source>
</evidence>
<keyword evidence="2" id="KW-1185">Reference proteome</keyword>
<sequence>MVCFERNRSVMGGRDCLYYEVTALHRAAKLLVLSVKPFRSGAWQSNSETHCCCWPCREVVQCVSHVLQTTEDQIIVTVGDKYEIFQERVRRPV</sequence>